<proteinExistence type="predicted"/>
<reference evidence="3 4" key="1">
    <citation type="journal article" date="2022" name="G3 (Bethesda)">
        <title>Whole-genome sequence and methylome profiling of the almond [Prunus dulcis (Mill.) D.A. Webb] cultivar 'Nonpareil'.</title>
        <authorList>
            <person name="D'Amico-Willman K.M."/>
            <person name="Ouma W.Z."/>
            <person name="Meulia T."/>
            <person name="Sideli G.M."/>
            <person name="Gradziel T.M."/>
            <person name="Fresnedo-Ramirez J."/>
        </authorList>
    </citation>
    <scope>NUCLEOTIDE SEQUENCE [LARGE SCALE GENOMIC DNA]</scope>
    <source>
        <strain evidence="3">Clone GOH B32 T37-40</strain>
    </source>
</reference>
<sequence length="681" mass="77102">MWRPKLIGSTDQFGGLQCILVDQKTDAIQASVKEIDYDFVAPKIKAGSIYEITHFHTGRNKPSHKIVPHVAQLFFNARTTFKELPTIQPHIPRHRFYLVDYTQLSTRIDKIDILRDVFGHITAIQPLEQKMVGNERLEDKCEVCIENIRKEDVRISLWGNTAKTFDSQALQQSTSPIFAAFTSLKVKQFQGKIVLNSSVSTLIFINPDIQELAAYKTIFNDSTHAVKMMPSSTAQLMTPQHLEAAKKLSVQELNVLDPETHKDTPILCRAAITRFDTRNGWWYKACPSCFKQLRTAAHRDELLCPKHNNQIPLPWFKVSLVLEDSTDETNAIIIGRPAEQLFKISCNELVVQRGFTDQQQLPDVILQTRGQVKIFQLQFGSMRSDFNRNDLLIQAIFDDTMPLIEPTPQSSDKSLAAHDAENIGAQMVPPITPLLSKQIPSASSTSSADASITEVTPISKKRYRDAVKRALYLSSIKKTKKHYWVLVLDLGSRSWVRDLLFRAQFSHRSLGLWAEFGAQKSGSRFGLQDLAGGFREISMQKLPFFKLVIVTKSSVVSGEDFKSMHGNTKAALDYYVSINSDSYIATYFGNMDKMVAAMRAFNGLYETLFLSRRAFAEFTYHQGLRGKELMQALWKAHRDDFVMGRGSALSDCFSYFGNCGHSQRIREAAPTQLLKAAVRFF</sequence>
<evidence type="ECO:0000259" key="2">
    <source>
        <dbReference type="Pfam" id="PF16900"/>
    </source>
</evidence>
<evidence type="ECO:0000256" key="1">
    <source>
        <dbReference type="ARBA" id="ARBA00023125"/>
    </source>
</evidence>
<keyword evidence="4" id="KW-1185">Reference proteome</keyword>
<evidence type="ECO:0000313" key="4">
    <source>
        <dbReference type="Proteomes" id="UP001054821"/>
    </source>
</evidence>
<dbReference type="GO" id="GO:0003677">
    <property type="term" value="F:DNA binding"/>
    <property type="evidence" value="ECO:0007669"/>
    <property type="project" value="UniProtKB-KW"/>
</dbReference>
<dbReference type="PANTHER" id="PTHR47165">
    <property type="entry name" value="OS03G0429900 PROTEIN"/>
    <property type="match status" value="1"/>
</dbReference>
<dbReference type="AlphaFoldDB" id="A0AAD4Z6U8"/>
<comment type="caution">
    <text evidence="3">The sequence shown here is derived from an EMBL/GenBank/DDBJ whole genome shotgun (WGS) entry which is preliminary data.</text>
</comment>
<accession>A0AAD4Z6U8</accession>
<organism evidence="3 4">
    <name type="scientific">Prunus dulcis</name>
    <name type="common">Almond</name>
    <name type="synonym">Amygdalus dulcis</name>
    <dbReference type="NCBI Taxonomy" id="3755"/>
    <lineage>
        <taxon>Eukaryota</taxon>
        <taxon>Viridiplantae</taxon>
        <taxon>Streptophyta</taxon>
        <taxon>Embryophyta</taxon>
        <taxon>Tracheophyta</taxon>
        <taxon>Spermatophyta</taxon>
        <taxon>Magnoliopsida</taxon>
        <taxon>eudicotyledons</taxon>
        <taxon>Gunneridae</taxon>
        <taxon>Pentapetalae</taxon>
        <taxon>rosids</taxon>
        <taxon>fabids</taxon>
        <taxon>Rosales</taxon>
        <taxon>Rosaceae</taxon>
        <taxon>Amygdaloideae</taxon>
        <taxon>Amygdaleae</taxon>
        <taxon>Prunus</taxon>
    </lineage>
</organism>
<feature type="domain" description="Replication protein A OB" evidence="2">
    <location>
        <begin position="114"/>
        <end position="202"/>
    </location>
</feature>
<dbReference type="InterPro" id="IPR031657">
    <property type="entry name" value="REPA_OB_2"/>
</dbReference>
<dbReference type="PANTHER" id="PTHR47165:SF4">
    <property type="entry name" value="OS03G0429900 PROTEIN"/>
    <property type="match status" value="1"/>
</dbReference>
<gene>
    <name evidence="3" type="ORF">L3X38_025886</name>
</gene>
<protein>
    <recommendedName>
        <fullName evidence="2">Replication protein A OB domain-containing protein</fullName>
    </recommendedName>
</protein>
<dbReference type="EMBL" id="JAJFAZ020000004">
    <property type="protein sequence ID" value="KAI5335752.1"/>
    <property type="molecule type" value="Genomic_DNA"/>
</dbReference>
<dbReference type="Proteomes" id="UP001054821">
    <property type="component" value="Chromosome 4"/>
</dbReference>
<dbReference type="InterPro" id="IPR012340">
    <property type="entry name" value="NA-bd_OB-fold"/>
</dbReference>
<dbReference type="Gene3D" id="2.40.50.140">
    <property type="entry name" value="Nucleic acid-binding proteins"/>
    <property type="match status" value="3"/>
</dbReference>
<name>A0AAD4Z6U8_PRUDU</name>
<dbReference type="Pfam" id="PF16900">
    <property type="entry name" value="REPA_OB_2"/>
    <property type="match status" value="1"/>
</dbReference>
<dbReference type="SUPFAM" id="SSF50249">
    <property type="entry name" value="Nucleic acid-binding proteins"/>
    <property type="match status" value="2"/>
</dbReference>
<evidence type="ECO:0000313" key="3">
    <source>
        <dbReference type="EMBL" id="KAI5335752.1"/>
    </source>
</evidence>
<keyword evidence="1" id="KW-0238">DNA-binding</keyword>